<name>A0A2P2ILS0_RHIMU</name>
<dbReference type="EMBL" id="GGEC01001652">
    <property type="protein sequence ID" value="MBW82135.1"/>
    <property type="molecule type" value="Transcribed_RNA"/>
</dbReference>
<organism evidence="1">
    <name type="scientific">Rhizophora mucronata</name>
    <name type="common">Asiatic mangrove</name>
    <dbReference type="NCBI Taxonomy" id="61149"/>
    <lineage>
        <taxon>Eukaryota</taxon>
        <taxon>Viridiplantae</taxon>
        <taxon>Streptophyta</taxon>
        <taxon>Embryophyta</taxon>
        <taxon>Tracheophyta</taxon>
        <taxon>Spermatophyta</taxon>
        <taxon>Magnoliopsida</taxon>
        <taxon>eudicotyledons</taxon>
        <taxon>Gunneridae</taxon>
        <taxon>Pentapetalae</taxon>
        <taxon>rosids</taxon>
        <taxon>fabids</taxon>
        <taxon>Malpighiales</taxon>
        <taxon>Rhizophoraceae</taxon>
        <taxon>Rhizophora</taxon>
    </lineage>
</organism>
<sequence>MGKIGFWFVKMGPKQEPFLLLVLAAAVLSLVSAFWAGERNDLSSRVRVRGGMRKEEVCLGVW</sequence>
<protein>
    <submittedName>
        <fullName evidence="1">Uncharacterized protein</fullName>
    </submittedName>
</protein>
<proteinExistence type="predicted"/>
<reference evidence="1" key="1">
    <citation type="submission" date="2018-02" db="EMBL/GenBank/DDBJ databases">
        <title>Rhizophora mucronata_Transcriptome.</title>
        <authorList>
            <person name="Meera S.P."/>
            <person name="Sreeshan A."/>
            <person name="Augustine A."/>
        </authorList>
    </citation>
    <scope>NUCLEOTIDE SEQUENCE</scope>
    <source>
        <tissue evidence="1">Leaf</tissue>
    </source>
</reference>
<dbReference type="AlphaFoldDB" id="A0A2P2ILS0"/>
<evidence type="ECO:0000313" key="1">
    <source>
        <dbReference type="EMBL" id="MBW82135.1"/>
    </source>
</evidence>
<accession>A0A2P2ILS0</accession>